<name>A0A7G2C1F7_9TRYP</name>
<evidence type="ECO:0000313" key="3">
    <source>
        <dbReference type="Proteomes" id="UP000515908"/>
    </source>
</evidence>
<feature type="region of interest" description="Disordered" evidence="1">
    <location>
        <begin position="1"/>
        <end position="115"/>
    </location>
</feature>
<evidence type="ECO:0000313" key="2">
    <source>
        <dbReference type="EMBL" id="CAD2213598.1"/>
    </source>
</evidence>
<protein>
    <submittedName>
        <fullName evidence="2">Uncharacterized protein</fullName>
    </submittedName>
</protein>
<gene>
    <name evidence="2" type="ORF">ADEAN_000104100</name>
</gene>
<dbReference type="EMBL" id="LR877146">
    <property type="protein sequence ID" value="CAD2213598.1"/>
    <property type="molecule type" value="Genomic_DNA"/>
</dbReference>
<feature type="compositionally biased region" description="Basic and acidic residues" evidence="1">
    <location>
        <begin position="39"/>
        <end position="50"/>
    </location>
</feature>
<reference evidence="2 3" key="1">
    <citation type="submission" date="2020-08" db="EMBL/GenBank/DDBJ databases">
        <authorList>
            <person name="Newling K."/>
            <person name="Davey J."/>
            <person name="Forrester S."/>
        </authorList>
    </citation>
    <scope>NUCLEOTIDE SEQUENCE [LARGE SCALE GENOMIC DNA]</scope>
    <source>
        <strain evidence="3">Crithidia deanei Carvalho (ATCC PRA-265)</strain>
    </source>
</reference>
<accession>A0A7G2C1F7</accession>
<sequence>MGTCASQAAEKTVALSPAVPNDKASRSKQRALPVADPPKAPEAKKPEKVYKVQPAAEDDSDEGYAAPAAAAPPVRPPASPSDGQSPLRSFSDLFEQPSPVREAPTQAPKRVKPAFTKKLCTASVRSSARSDSDNSFSRQDSFNKFLADFTVEKSGGEKKKKLRETCAYDFDQYIETPPPRTKEAHCPMREEPIRGLLKSPPKAPTTQPTVHKEASPPESRNISFTEEDFNMILTSFRNNETKGSARKNSSVAQEGILLQVGNNRGSHRINSVYSSDNVSRYSLGSFNNILRDLDVGRQPNKRVTKQEVPVPQNAHSPDVSFDEEVLVYIRKTSAGSAEAPLEVDGNTMTFIQSLYSNEGADDPFGERSLLDAFDGSGYLKPQSSADLNRRSSSKRVPKVVVLDVTEKELANVEQLRRSVRSQLARQGDIHKPFYMQPNVNPVVTPKVNTRDILPSNVGRPNSILMGAQQNNSAGSRNSVNRRNSNRLGVTVPQNTFMRNANWN</sequence>
<feature type="region of interest" description="Disordered" evidence="1">
    <location>
        <begin position="122"/>
        <end position="141"/>
    </location>
</feature>
<proteinExistence type="predicted"/>
<evidence type="ECO:0000256" key="1">
    <source>
        <dbReference type="SAM" id="MobiDB-lite"/>
    </source>
</evidence>
<feature type="region of interest" description="Disordered" evidence="1">
    <location>
        <begin position="194"/>
        <end position="220"/>
    </location>
</feature>
<dbReference type="AlphaFoldDB" id="A0A7G2C1F7"/>
<organism evidence="2 3">
    <name type="scientific">Angomonas deanei</name>
    <dbReference type="NCBI Taxonomy" id="59799"/>
    <lineage>
        <taxon>Eukaryota</taxon>
        <taxon>Discoba</taxon>
        <taxon>Euglenozoa</taxon>
        <taxon>Kinetoplastea</taxon>
        <taxon>Metakinetoplastina</taxon>
        <taxon>Trypanosomatida</taxon>
        <taxon>Trypanosomatidae</taxon>
        <taxon>Strigomonadinae</taxon>
        <taxon>Angomonas</taxon>
    </lineage>
</organism>
<feature type="compositionally biased region" description="Low complexity" evidence="1">
    <location>
        <begin position="122"/>
        <end position="138"/>
    </location>
</feature>
<dbReference type="VEuPathDB" id="TriTrypDB:ADEAN_000104100"/>
<dbReference type="Proteomes" id="UP000515908">
    <property type="component" value="Chromosome 02"/>
</dbReference>
<keyword evidence="3" id="KW-1185">Reference proteome</keyword>